<feature type="region of interest" description="Disordered" evidence="1">
    <location>
        <begin position="192"/>
        <end position="241"/>
    </location>
</feature>
<feature type="compositionally biased region" description="Basic and acidic residues" evidence="1">
    <location>
        <begin position="63"/>
        <end position="76"/>
    </location>
</feature>
<protein>
    <submittedName>
        <fullName evidence="2">Uncharacterized protein</fullName>
    </submittedName>
</protein>
<organism evidence="2 3">
    <name type="scientific">Pinctada imbricata</name>
    <name type="common">Atlantic pearl-oyster</name>
    <name type="synonym">Pinctada martensii</name>
    <dbReference type="NCBI Taxonomy" id="66713"/>
    <lineage>
        <taxon>Eukaryota</taxon>
        <taxon>Metazoa</taxon>
        <taxon>Spiralia</taxon>
        <taxon>Lophotrochozoa</taxon>
        <taxon>Mollusca</taxon>
        <taxon>Bivalvia</taxon>
        <taxon>Autobranchia</taxon>
        <taxon>Pteriomorphia</taxon>
        <taxon>Pterioida</taxon>
        <taxon>Pterioidea</taxon>
        <taxon>Pteriidae</taxon>
        <taxon>Pinctada</taxon>
    </lineage>
</organism>
<accession>A0AA88YIH5</accession>
<gene>
    <name evidence="2" type="ORF">FSP39_011116</name>
</gene>
<name>A0AA88YIH5_PINIB</name>
<sequence length="333" mass="38315">MPSKSNERFLRADRKNRLEKHRLENTLKVFDRERSSKALEIDREKKGIAKSFDLVRKTSGRSDQGRPPRNRNDTGHLDAPVYQMGLRLSERRLMEWRAQEKELERSQSRSRSQIGSVMSLRDTNANKVNDKHVQSATSFSSEEEENSQYGSIKNLVFDPDELSRTIQEEYEALFRKCDIKIDLKYFNSYRDSKSQRRNTLQRPHTANAAIRNKGRSRSASLPVRPQTATSTNRNARESETDNIVSAVSEYSIISESDDNDDSVFEKPDQTKSDYSVKVQSNGVESGGESGSEVSEETTTIRKETFEGGNLPQLFQTQSLRMKFLPLNLLFWKE</sequence>
<dbReference type="EMBL" id="VSWD01000007">
    <property type="protein sequence ID" value="KAK3097579.1"/>
    <property type="molecule type" value="Genomic_DNA"/>
</dbReference>
<dbReference type="Proteomes" id="UP001186944">
    <property type="component" value="Unassembled WGS sequence"/>
</dbReference>
<reference evidence="2" key="1">
    <citation type="submission" date="2019-08" db="EMBL/GenBank/DDBJ databases">
        <title>The improved chromosome-level genome for the pearl oyster Pinctada fucata martensii using PacBio sequencing and Hi-C.</title>
        <authorList>
            <person name="Zheng Z."/>
        </authorList>
    </citation>
    <scope>NUCLEOTIDE SEQUENCE</scope>
    <source>
        <strain evidence="2">ZZ-2019</strain>
        <tissue evidence="2">Adductor muscle</tissue>
    </source>
</reference>
<comment type="caution">
    <text evidence="2">The sequence shown here is derived from an EMBL/GenBank/DDBJ whole genome shotgun (WGS) entry which is preliminary data.</text>
</comment>
<feature type="region of interest" description="Disordered" evidence="1">
    <location>
        <begin position="101"/>
        <end position="148"/>
    </location>
</feature>
<feature type="region of interest" description="Disordered" evidence="1">
    <location>
        <begin position="52"/>
        <end position="78"/>
    </location>
</feature>
<proteinExistence type="predicted"/>
<dbReference type="AlphaFoldDB" id="A0AA88YIH5"/>
<evidence type="ECO:0000313" key="3">
    <source>
        <dbReference type="Proteomes" id="UP001186944"/>
    </source>
</evidence>
<evidence type="ECO:0000256" key="1">
    <source>
        <dbReference type="SAM" id="MobiDB-lite"/>
    </source>
</evidence>
<evidence type="ECO:0000313" key="2">
    <source>
        <dbReference type="EMBL" id="KAK3097579.1"/>
    </source>
</evidence>
<keyword evidence="3" id="KW-1185">Reference proteome</keyword>
<feature type="region of interest" description="Disordered" evidence="1">
    <location>
        <begin position="256"/>
        <end position="299"/>
    </location>
</feature>